<dbReference type="Pfam" id="PF01607">
    <property type="entry name" value="CBM_14"/>
    <property type="match status" value="1"/>
</dbReference>
<dbReference type="SUPFAM" id="SSF54556">
    <property type="entry name" value="Chitinase insertion domain"/>
    <property type="match status" value="1"/>
</dbReference>
<dbReference type="PANTHER" id="PTHR11177:SF317">
    <property type="entry name" value="CHITINASE 12-RELATED"/>
    <property type="match status" value="1"/>
</dbReference>
<dbReference type="InterPro" id="IPR036508">
    <property type="entry name" value="Chitin-bd_dom_sf"/>
</dbReference>
<keyword evidence="12" id="KW-1185">Reference proteome</keyword>
<dbReference type="PROSITE" id="PS50940">
    <property type="entry name" value="CHIT_BIND_II"/>
    <property type="match status" value="1"/>
</dbReference>
<dbReference type="InterPro" id="IPR011583">
    <property type="entry name" value="Chitinase_II/V-like_cat"/>
</dbReference>
<evidence type="ECO:0000259" key="10">
    <source>
        <dbReference type="PROSITE" id="PS51910"/>
    </source>
</evidence>
<accession>A0AA88XVF1</accession>
<evidence type="ECO:0008006" key="13">
    <source>
        <dbReference type="Google" id="ProtNLM"/>
    </source>
</evidence>
<evidence type="ECO:0000256" key="5">
    <source>
        <dbReference type="ARBA" id="ARBA00023157"/>
    </source>
</evidence>
<dbReference type="GO" id="GO:0004568">
    <property type="term" value="F:chitinase activity"/>
    <property type="evidence" value="ECO:0007669"/>
    <property type="project" value="TreeGrafter"/>
</dbReference>
<comment type="similarity">
    <text evidence="1">Belongs to the glycosyl hydrolase 18 family. Chitinase class II subfamily.</text>
</comment>
<dbReference type="PROSITE" id="PS01095">
    <property type="entry name" value="GH18_1"/>
    <property type="match status" value="1"/>
</dbReference>
<dbReference type="SUPFAM" id="SSF57625">
    <property type="entry name" value="Invertebrate chitin-binding proteins"/>
    <property type="match status" value="1"/>
</dbReference>
<dbReference type="InterPro" id="IPR050314">
    <property type="entry name" value="Glycosyl_Hydrlase_18"/>
</dbReference>
<dbReference type="Gene3D" id="2.170.140.10">
    <property type="entry name" value="Chitin binding domain"/>
    <property type="match status" value="1"/>
</dbReference>
<reference evidence="11" key="1">
    <citation type="submission" date="2019-08" db="EMBL/GenBank/DDBJ databases">
        <title>The improved chromosome-level genome for the pearl oyster Pinctada fucata martensii using PacBio sequencing and Hi-C.</title>
        <authorList>
            <person name="Zheng Z."/>
        </authorList>
    </citation>
    <scope>NUCLEOTIDE SEQUENCE</scope>
    <source>
        <strain evidence="11">ZZ-2019</strain>
        <tissue evidence="11">Adductor muscle</tissue>
    </source>
</reference>
<sequence>MRVCYYTNWSQYRPGHGRFVPENVDASLCTHIIYAFGKLVGNTITNFEWNDEQRYSEVMKLKETNPDLKVLLAMGGWNAGSLPFSKMCETLESRSEFIYSSIAWLRQHSFDGLDMDWEYPGRRGGNETLDMENFNRLLQEAYTVFEEEAADTGREKLLLTAAVAAGQGNIDGVYDIPEISRYLDFIAIMTYDFHGGSWLNITGHNSPLYANPTQYDPTFCMSWAAEYWVQQGAPRDKLVIGLPTYGRTFDLKDPSNNGLGAPSKGGGPTGPYTRESGFRSYYEICDLQKEGGITRWDNISKVPYYTNDKTGMWIGFDNKESIYYKMKDVVLKENEEFAGIMIWALDLDDFNATSCCQGTYPLIRYMDDLLKLAENGQPFPGPPDGTGCGSGGGDTGGESGGETGGESGGETGGESGGETGGESGGETDGCDAASFCKTMGDMTYPNPTNCSMYYNCWGGGGMCDVCNDGLYFNDAIKGCDFKENVNCSA</sequence>
<evidence type="ECO:0000313" key="11">
    <source>
        <dbReference type="EMBL" id="KAK3088448.1"/>
    </source>
</evidence>
<evidence type="ECO:0000256" key="6">
    <source>
        <dbReference type="ARBA" id="ARBA00023295"/>
    </source>
</evidence>
<feature type="region of interest" description="Disordered" evidence="8">
    <location>
        <begin position="374"/>
        <end position="426"/>
    </location>
</feature>
<dbReference type="GO" id="GO:0005975">
    <property type="term" value="P:carbohydrate metabolic process"/>
    <property type="evidence" value="ECO:0007669"/>
    <property type="project" value="InterPro"/>
</dbReference>
<dbReference type="GO" id="GO:0006032">
    <property type="term" value="P:chitin catabolic process"/>
    <property type="evidence" value="ECO:0007669"/>
    <property type="project" value="TreeGrafter"/>
</dbReference>
<dbReference type="GO" id="GO:0005576">
    <property type="term" value="C:extracellular region"/>
    <property type="evidence" value="ECO:0007669"/>
    <property type="project" value="InterPro"/>
</dbReference>
<dbReference type="GO" id="GO:0008061">
    <property type="term" value="F:chitin binding"/>
    <property type="evidence" value="ECO:0007669"/>
    <property type="project" value="UniProtKB-KW"/>
</dbReference>
<gene>
    <name evidence="11" type="ORF">FSP39_019336</name>
</gene>
<dbReference type="InterPro" id="IPR002557">
    <property type="entry name" value="Chitin-bd_dom"/>
</dbReference>
<dbReference type="PANTHER" id="PTHR11177">
    <property type="entry name" value="CHITINASE"/>
    <property type="match status" value="1"/>
</dbReference>
<protein>
    <recommendedName>
        <fullName evidence="13">Chitinase</fullName>
    </recommendedName>
</protein>
<dbReference type="SMART" id="SM00636">
    <property type="entry name" value="Glyco_18"/>
    <property type="match status" value="1"/>
</dbReference>
<evidence type="ECO:0000256" key="2">
    <source>
        <dbReference type="ARBA" id="ARBA00022669"/>
    </source>
</evidence>
<dbReference type="Proteomes" id="UP001186944">
    <property type="component" value="Unassembled WGS sequence"/>
</dbReference>
<dbReference type="Pfam" id="PF00704">
    <property type="entry name" value="Glyco_hydro_18"/>
    <property type="match status" value="1"/>
</dbReference>
<proteinExistence type="inferred from homology"/>
<dbReference type="FunFam" id="3.20.20.80:FF:000007">
    <property type="entry name" value="Acidic mammalian chitinase"/>
    <property type="match status" value="1"/>
</dbReference>
<evidence type="ECO:0000256" key="7">
    <source>
        <dbReference type="RuleBase" id="RU000489"/>
    </source>
</evidence>
<dbReference type="CDD" id="cd02872">
    <property type="entry name" value="GH18_chitolectin_chitotriosidase"/>
    <property type="match status" value="1"/>
</dbReference>
<evidence type="ECO:0000313" key="12">
    <source>
        <dbReference type="Proteomes" id="UP001186944"/>
    </source>
</evidence>
<feature type="domain" description="Chitin-binding type-2" evidence="9">
    <location>
        <begin position="433"/>
        <end position="489"/>
    </location>
</feature>
<dbReference type="InterPro" id="IPR017853">
    <property type="entry name" value="GH"/>
</dbReference>
<dbReference type="AlphaFoldDB" id="A0AA88XVF1"/>
<dbReference type="SUPFAM" id="SSF51445">
    <property type="entry name" value="(Trans)glycosidases"/>
    <property type="match status" value="1"/>
</dbReference>
<dbReference type="FunFam" id="3.10.50.10:FF:000001">
    <property type="entry name" value="Chitinase 3-like 1"/>
    <property type="match status" value="1"/>
</dbReference>
<comment type="caution">
    <text evidence="11">The sequence shown here is derived from an EMBL/GenBank/DDBJ whole genome shotgun (WGS) entry which is preliminary data.</text>
</comment>
<dbReference type="Gene3D" id="3.20.20.80">
    <property type="entry name" value="Glycosidases"/>
    <property type="match status" value="1"/>
</dbReference>
<keyword evidence="2" id="KW-0147">Chitin-binding</keyword>
<keyword evidence="4 7" id="KW-0378">Hydrolase</keyword>
<evidence type="ECO:0000256" key="4">
    <source>
        <dbReference type="ARBA" id="ARBA00022801"/>
    </source>
</evidence>
<dbReference type="EMBL" id="VSWD01000011">
    <property type="protein sequence ID" value="KAK3088448.1"/>
    <property type="molecule type" value="Genomic_DNA"/>
</dbReference>
<evidence type="ECO:0000256" key="3">
    <source>
        <dbReference type="ARBA" id="ARBA00022729"/>
    </source>
</evidence>
<keyword evidence="6 7" id="KW-0326">Glycosidase</keyword>
<feature type="compositionally biased region" description="Gly residues" evidence="8">
    <location>
        <begin position="384"/>
        <end position="426"/>
    </location>
</feature>
<feature type="domain" description="GH18" evidence="10">
    <location>
        <begin position="1"/>
        <end position="373"/>
    </location>
</feature>
<keyword evidence="5" id="KW-1015">Disulfide bond</keyword>
<dbReference type="InterPro" id="IPR029070">
    <property type="entry name" value="Chitinase_insertion_sf"/>
</dbReference>
<evidence type="ECO:0000256" key="8">
    <source>
        <dbReference type="SAM" id="MobiDB-lite"/>
    </source>
</evidence>
<dbReference type="SMART" id="SM00494">
    <property type="entry name" value="ChtBD2"/>
    <property type="match status" value="1"/>
</dbReference>
<dbReference type="InterPro" id="IPR001223">
    <property type="entry name" value="Glyco_hydro18_cat"/>
</dbReference>
<name>A0AA88XVF1_PINIB</name>
<feature type="region of interest" description="Disordered" evidence="8">
    <location>
        <begin position="253"/>
        <end position="272"/>
    </location>
</feature>
<evidence type="ECO:0000256" key="1">
    <source>
        <dbReference type="ARBA" id="ARBA00009121"/>
    </source>
</evidence>
<dbReference type="PROSITE" id="PS51910">
    <property type="entry name" value="GH18_2"/>
    <property type="match status" value="1"/>
</dbReference>
<organism evidence="11 12">
    <name type="scientific">Pinctada imbricata</name>
    <name type="common">Atlantic pearl-oyster</name>
    <name type="synonym">Pinctada martensii</name>
    <dbReference type="NCBI Taxonomy" id="66713"/>
    <lineage>
        <taxon>Eukaryota</taxon>
        <taxon>Metazoa</taxon>
        <taxon>Spiralia</taxon>
        <taxon>Lophotrochozoa</taxon>
        <taxon>Mollusca</taxon>
        <taxon>Bivalvia</taxon>
        <taxon>Autobranchia</taxon>
        <taxon>Pteriomorphia</taxon>
        <taxon>Pterioida</taxon>
        <taxon>Pterioidea</taxon>
        <taxon>Pteriidae</taxon>
        <taxon>Pinctada</taxon>
    </lineage>
</organism>
<evidence type="ECO:0000259" key="9">
    <source>
        <dbReference type="PROSITE" id="PS50940"/>
    </source>
</evidence>
<dbReference type="InterPro" id="IPR001579">
    <property type="entry name" value="Glyco_hydro_18_chit_AS"/>
</dbReference>
<dbReference type="Gene3D" id="3.10.50.10">
    <property type="match status" value="1"/>
</dbReference>
<keyword evidence="3" id="KW-0732">Signal</keyword>